<evidence type="ECO:0000313" key="4">
    <source>
        <dbReference type="Proteomes" id="UP001174694"/>
    </source>
</evidence>
<dbReference type="GO" id="GO:0004222">
    <property type="term" value="F:metalloendopeptidase activity"/>
    <property type="evidence" value="ECO:0007669"/>
    <property type="project" value="TreeGrafter"/>
</dbReference>
<organism evidence="3 4">
    <name type="scientific">Pleurostoma richardsiae</name>
    <dbReference type="NCBI Taxonomy" id="41990"/>
    <lineage>
        <taxon>Eukaryota</taxon>
        <taxon>Fungi</taxon>
        <taxon>Dikarya</taxon>
        <taxon>Ascomycota</taxon>
        <taxon>Pezizomycotina</taxon>
        <taxon>Sordariomycetes</taxon>
        <taxon>Sordariomycetidae</taxon>
        <taxon>Calosphaeriales</taxon>
        <taxon>Pleurostomataceae</taxon>
        <taxon>Pleurostoma</taxon>
    </lineage>
</organism>
<dbReference type="GO" id="GO:0043171">
    <property type="term" value="P:peptide catabolic process"/>
    <property type="evidence" value="ECO:0007669"/>
    <property type="project" value="TreeGrafter"/>
</dbReference>
<proteinExistence type="predicted"/>
<dbReference type="PANTHER" id="PTHR43690:SF18">
    <property type="entry name" value="INSULIN-DEGRADING ENZYME-RELATED"/>
    <property type="match status" value="1"/>
</dbReference>
<gene>
    <name evidence="3" type="ORF">NKR23_g9177</name>
</gene>
<feature type="domain" description="Coenzyme PQQ synthesis protein F-like C-terminal lobe" evidence="2">
    <location>
        <begin position="1"/>
        <end position="86"/>
    </location>
</feature>
<dbReference type="PANTHER" id="PTHR43690">
    <property type="entry name" value="NARDILYSIN"/>
    <property type="match status" value="1"/>
</dbReference>
<sequence length="272" mass="30339">LRTKEQLGYVVFSGVRSGSTTYGFRFLIQSEKTCQYLESRIEGFLSGYADTLENISDADFESHKRSLVIKRLEKLKNLDQESGRHWNQICNEYFDFELAQQDAAHVKQLTKSDMIDFFEQYINPASPARAKIAVYLVAQATSDVSTKQISELVKTLDISADRASQAATDLQARLSAAGHDEEKEIKGLRNYLLHELNVAESKIDTAVEAWKALSKKKNGTVELDQDQEPPSLNGSKRVLIGNVRDFKAGLAATAGARPAKDLGEFEDLDSKL</sequence>
<dbReference type="Pfam" id="PF22456">
    <property type="entry name" value="PqqF-like_C_4"/>
    <property type="match status" value="1"/>
</dbReference>
<dbReference type="EMBL" id="JANBVO010000035">
    <property type="protein sequence ID" value="KAJ9137301.1"/>
    <property type="molecule type" value="Genomic_DNA"/>
</dbReference>
<dbReference type="Gene3D" id="3.30.830.10">
    <property type="entry name" value="Metalloenzyme, LuxS/M16 peptidase-like"/>
    <property type="match status" value="1"/>
</dbReference>
<dbReference type="GO" id="GO:0046872">
    <property type="term" value="F:metal ion binding"/>
    <property type="evidence" value="ECO:0007669"/>
    <property type="project" value="UniProtKB-KW"/>
</dbReference>
<dbReference type="GO" id="GO:0051603">
    <property type="term" value="P:proteolysis involved in protein catabolic process"/>
    <property type="evidence" value="ECO:0007669"/>
    <property type="project" value="TreeGrafter"/>
</dbReference>
<protein>
    <submittedName>
        <fullName evidence="3">A-pheromone processing metallopeptidase Ste23</fullName>
    </submittedName>
</protein>
<dbReference type="GO" id="GO:0005739">
    <property type="term" value="C:mitochondrion"/>
    <property type="evidence" value="ECO:0007669"/>
    <property type="project" value="TreeGrafter"/>
</dbReference>
<keyword evidence="4" id="KW-1185">Reference proteome</keyword>
<evidence type="ECO:0000259" key="2">
    <source>
        <dbReference type="Pfam" id="PF22456"/>
    </source>
</evidence>
<dbReference type="InterPro" id="IPR054734">
    <property type="entry name" value="PqqF-like_C_4"/>
</dbReference>
<dbReference type="InterPro" id="IPR011249">
    <property type="entry name" value="Metalloenz_LuxS/M16"/>
</dbReference>
<name>A0AA38VCD2_9PEZI</name>
<dbReference type="InterPro" id="IPR050626">
    <property type="entry name" value="Peptidase_M16"/>
</dbReference>
<comment type="caution">
    <text evidence="3">The sequence shown here is derived from an EMBL/GenBank/DDBJ whole genome shotgun (WGS) entry which is preliminary data.</text>
</comment>
<keyword evidence="1" id="KW-0479">Metal-binding</keyword>
<evidence type="ECO:0000256" key="1">
    <source>
        <dbReference type="ARBA" id="ARBA00022723"/>
    </source>
</evidence>
<accession>A0AA38VCD2</accession>
<dbReference type="Proteomes" id="UP001174694">
    <property type="component" value="Unassembled WGS sequence"/>
</dbReference>
<dbReference type="SUPFAM" id="SSF63411">
    <property type="entry name" value="LuxS/MPP-like metallohydrolase"/>
    <property type="match status" value="1"/>
</dbReference>
<evidence type="ECO:0000313" key="3">
    <source>
        <dbReference type="EMBL" id="KAJ9137301.1"/>
    </source>
</evidence>
<dbReference type="AlphaFoldDB" id="A0AA38VCD2"/>
<dbReference type="GO" id="GO:0005829">
    <property type="term" value="C:cytosol"/>
    <property type="evidence" value="ECO:0007669"/>
    <property type="project" value="TreeGrafter"/>
</dbReference>
<reference evidence="3" key="1">
    <citation type="submission" date="2022-07" db="EMBL/GenBank/DDBJ databases">
        <title>Fungi with potential for degradation of polypropylene.</title>
        <authorList>
            <person name="Gostincar C."/>
        </authorList>
    </citation>
    <scope>NUCLEOTIDE SEQUENCE</scope>
    <source>
        <strain evidence="3">EXF-13308</strain>
    </source>
</reference>
<feature type="non-terminal residue" evidence="3">
    <location>
        <position position="1"/>
    </location>
</feature>